<dbReference type="RefSeq" id="WP_179052665.1">
    <property type="nucleotide sequence ID" value="NZ_QJRE01000096.1"/>
</dbReference>
<evidence type="ECO:0000256" key="1">
    <source>
        <dbReference type="ARBA" id="ARBA00023015"/>
    </source>
</evidence>
<keyword evidence="2" id="KW-0238">DNA-binding</keyword>
<dbReference type="InterPro" id="IPR036388">
    <property type="entry name" value="WH-like_DNA-bd_sf"/>
</dbReference>
<dbReference type="SMART" id="SM00347">
    <property type="entry name" value="HTH_MARR"/>
    <property type="match status" value="1"/>
</dbReference>
<evidence type="ECO:0000313" key="5">
    <source>
        <dbReference type="EMBL" id="NWL45631.1"/>
    </source>
</evidence>
<dbReference type="SUPFAM" id="SSF46785">
    <property type="entry name" value="Winged helix' DNA-binding domain"/>
    <property type="match status" value="1"/>
</dbReference>
<reference evidence="5 6" key="1">
    <citation type="submission" date="2018-06" db="EMBL/GenBank/DDBJ databases">
        <title>Bacteria isolated from soil of Wuhan.</title>
        <authorList>
            <person name="Xiang W."/>
            <person name="Huang C."/>
        </authorList>
    </citation>
    <scope>NUCLEOTIDE SEQUENCE [LARGE SCALE GENOMIC DNA]</scope>
    <source>
        <strain evidence="6">xwS4</strain>
    </source>
</reference>
<dbReference type="InterPro" id="IPR023187">
    <property type="entry name" value="Tscrpt_reg_MarR-type_CS"/>
</dbReference>
<evidence type="ECO:0000256" key="2">
    <source>
        <dbReference type="ARBA" id="ARBA00023125"/>
    </source>
</evidence>
<evidence type="ECO:0000256" key="3">
    <source>
        <dbReference type="ARBA" id="ARBA00023163"/>
    </source>
</evidence>
<evidence type="ECO:0000259" key="4">
    <source>
        <dbReference type="PROSITE" id="PS50995"/>
    </source>
</evidence>
<proteinExistence type="predicted"/>
<dbReference type="InterPro" id="IPR039422">
    <property type="entry name" value="MarR/SlyA-like"/>
</dbReference>
<name>A0ABD6MXB4_9PSED</name>
<dbReference type="EMBL" id="QJRE01000096">
    <property type="protein sequence ID" value="NWL45631.1"/>
    <property type="molecule type" value="Genomic_DNA"/>
</dbReference>
<dbReference type="PANTHER" id="PTHR33164">
    <property type="entry name" value="TRANSCRIPTIONAL REGULATOR, MARR FAMILY"/>
    <property type="match status" value="1"/>
</dbReference>
<keyword evidence="1" id="KW-0805">Transcription regulation</keyword>
<dbReference type="AlphaFoldDB" id="A0ABD6MXB4"/>
<protein>
    <submittedName>
        <fullName evidence="5">MarR family transcriptional regulator</fullName>
    </submittedName>
</protein>
<keyword evidence="3" id="KW-0804">Transcription</keyword>
<dbReference type="InterPro" id="IPR000835">
    <property type="entry name" value="HTH_MarR-typ"/>
</dbReference>
<evidence type="ECO:0000313" key="6">
    <source>
        <dbReference type="Proteomes" id="UP000704738"/>
    </source>
</evidence>
<dbReference type="InterPro" id="IPR036390">
    <property type="entry name" value="WH_DNA-bd_sf"/>
</dbReference>
<dbReference type="Proteomes" id="UP000704738">
    <property type="component" value="Unassembled WGS sequence"/>
</dbReference>
<comment type="caution">
    <text evidence="5">The sequence shown here is derived from an EMBL/GenBank/DDBJ whole genome shotgun (WGS) entry which is preliminary data.</text>
</comment>
<dbReference type="PRINTS" id="PR00598">
    <property type="entry name" value="HTHMARR"/>
</dbReference>
<organism evidence="5 6">
    <name type="scientific">Pseudomonas hunanensis</name>
    <dbReference type="NCBI Taxonomy" id="1247546"/>
    <lineage>
        <taxon>Bacteria</taxon>
        <taxon>Pseudomonadati</taxon>
        <taxon>Pseudomonadota</taxon>
        <taxon>Gammaproteobacteria</taxon>
        <taxon>Pseudomonadales</taxon>
        <taxon>Pseudomonadaceae</taxon>
        <taxon>Pseudomonas</taxon>
    </lineage>
</organism>
<sequence length="182" mass="19321">MQNRDSVSDGEQAVTGLAGKVEGAAPSLTPVHAASSGSTKAAQPDVDVLTGTLGYALKRAQVRSYEMFFSVVGADAISPGRMTALSLIGMEPGVTQSALAERLAISRAAMVKVIDALESRGFIERRAAEGDRRSYALNLTPEGHQELNVLTHQIRAYEERLAANLSSDERAQLIALLEKVGL</sequence>
<accession>A0ABD6MXB4</accession>
<dbReference type="GO" id="GO:0003677">
    <property type="term" value="F:DNA binding"/>
    <property type="evidence" value="ECO:0007669"/>
    <property type="project" value="UniProtKB-KW"/>
</dbReference>
<dbReference type="PROSITE" id="PS01117">
    <property type="entry name" value="HTH_MARR_1"/>
    <property type="match status" value="1"/>
</dbReference>
<dbReference type="PROSITE" id="PS50995">
    <property type="entry name" value="HTH_MARR_2"/>
    <property type="match status" value="1"/>
</dbReference>
<gene>
    <name evidence="5" type="ORF">DM819_07040</name>
</gene>
<dbReference type="Gene3D" id="1.10.10.10">
    <property type="entry name" value="Winged helix-like DNA-binding domain superfamily/Winged helix DNA-binding domain"/>
    <property type="match status" value="1"/>
</dbReference>
<dbReference type="GO" id="GO:0006355">
    <property type="term" value="P:regulation of DNA-templated transcription"/>
    <property type="evidence" value="ECO:0007669"/>
    <property type="project" value="UniProtKB-ARBA"/>
</dbReference>
<dbReference type="Pfam" id="PF01047">
    <property type="entry name" value="MarR"/>
    <property type="match status" value="1"/>
</dbReference>
<feature type="domain" description="HTH marR-type" evidence="4">
    <location>
        <begin position="50"/>
        <end position="182"/>
    </location>
</feature>
<dbReference type="PANTHER" id="PTHR33164:SF89">
    <property type="entry name" value="MARR FAMILY REGULATORY PROTEIN"/>
    <property type="match status" value="1"/>
</dbReference>